<proteinExistence type="predicted"/>
<dbReference type="RefSeq" id="YP_009784293.1">
    <property type="nucleotide sequence ID" value="NC_047743.1"/>
</dbReference>
<feature type="compositionally biased region" description="Low complexity" evidence="1">
    <location>
        <begin position="33"/>
        <end position="51"/>
    </location>
</feature>
<dbReference type="Proteomes" id="UP000030712">
    <property type="component" value="Segment"/>
</dbReference>
<organism evidence="2 3">
    <name type="scientific">Burkholderia phage Bp-AMP1</name>
    <dbReference type="NCBI Taxonomy" id="1432428"/>
    <lineage>
        <taxon>Viruses</taxon>
        <taxon>Duplodnaviria</taxon>
        <taxon>Heunggongvirae</taxon>
        <taxon>Uroviricota</taxon>
        <taxon>Caudoviricetes</taxon>
        <taxon>Autographivirales</taxon>
        <taxon>Autonotataviridae</taxon>
        <taxon>Ampunavirus</taxon>
        <taxon>Ampunavirus BpAMP1</taxon>
    </lineage>
</organism>
<keyword evidence="3" id="KW-1185">Reference proteome</keyword>
<evidence type="ECO:0000313" key="3">
    <source>
        <dbReference type="Proteomes" id="UP000030712"/>
    </source>
</evidence>
<name>A0A0A1I5M7_9CAUD</name>
<reference evidence="2 3" key="1">
    <citation type="submission" date="2013-10" db="EMBL/GenBank/DDBJ databases">
        <title>Novel phages display a temperature dependent lifestyle choice that underpins the population dynamics of a tropical bacterial pathogen.</title>
        <authorList>
            <person name="Shan J."/>
            <person name="Korbrisate S."/>
            <person name="Adler-Lazer N."/>
            <person name="Clokie M."/>
            <person name="Galyov E."/>
        </authorList>
    </citation>
    <scope>NUCLEOTIDE SEQUENCE [LARGE SCALE GENOMIC DNA]</scope>
</reference>
<feature type="region of interest" description="Disordered" evidence="1">
    <location>
        <begin position="1"/>
        <end position="51"/>
    </location>
</feature>
<protein>
    <submittedName>
        <fullName evidence="2">Scaffolding-like protein</fullName>
    </submittedName>
</protein>
<dbReference type="GeneID" id="54974290"/>
<dbReference type="KEGG" id="vg:54974290"/>
<sequence length="263" mass="26591">MTTEVQTAVSAPAPAAPAAAPAAPATPAPAPAAPAAAPATPATPAAPANAATTETGTFGEVVSYQPTGDSNLDLALGFVGKHGLGPEHPAIAAATKGDFGPLKALMAEKNVPGWEAHIALAEKGYADYARTEADKVAAVQNICVSAAGGEQEWGEVLTWASANAEPHEKEQVNAALAQGGVVAEAVAAFLVNSYRGAAGVTYEPRESAVRPEAARGAAAATGGALSPADYGKAVAELRGRLGVRFDQSPEYRQLQQRRAMYRG</sequence>
<evidence type="ECO:0000256" key="1">
    <source>
        <dbReference type="SAM" id="MobiDB-lite"/>
    </source>
</evidence>
<evidence type="ECO:0000313" key="2">
    <source>
        <dbReference type="EMBL" id="CDK30103.1"/>
    </source>
</evidence>
<accession>A0A0A1I5M7</accession>
<feature type="compositionally biased region" description="Low complexity" evidence="1">
    <location>
        <begin position="11"/>
        <end position="23"/>
    </location>
</feature>
<dbReference type="EMBL" id="HG793132">
    <property type="protein sequence ID" value="CDK30103.1"/>
    <property type="molecule type" value="Genomic_DNA"/>
</dbReference>